<dbReference type="EMBL" id="JAKKPZ010000336">
    <property type="protein sequence ID" value="KAI1696293.1"/>
    <property type="molecule type" value="Genomic_DNA"/>
</dbReference>
<gene>
    <name evidence="2" type="ORF">DdX_19116</name>
</gene>
<protein>
    <submittedName>
        <fullName evidence="2">Uncharacterized protein</fullName>
    </submittedName>
</protein>
<evidence type="ECO:0000313" key="2">
    <source>
        <dbReference type="EMBL" id="KAI1696293.1"/>
    </source>
</evidence>
<reference evidence="2" key="1">
    <citation type="submission" date="2022-01" db="EMBL/GenBank/DDBJ databases">
        <title>Genome Sequence Resource for Two Populations of Ditylenchus destructor, the Migratory Endoparasitic Phytonematode.</title>
        <authorList>
            <person name="Zhang H."/>
            <person name="Lin R."/>
            <person name="Xie B."/>
        </authorList>
    </citation>
    <scope>NUCLEOTIDE SEQUENCE</scope>
    <source>
        <strain evidence="2">BazhouSP</strain>
    </source>
</reference>
<evidence type="ECO:0000256" key="1">
    <source>
        <dbReference type="SAM" id="SignalP"/>
    </source>
</evidence>
<name>A0AAD4QUE3_9BILA</name>
<comment type="caution">
    <text evidence="2">The sequence shown here is derived from an EMBL/GenBank/DDBJ whole genome shotgun (WGS) entry which is preliminary data.</text>
</comment>
<organism evidence="2 3">
    <name type="scientific">Ditylenchus destructor</name>
    <dbReference type="NCBI Taxonomy" id="166010"/>
    <lineage>
        <taxon>Eukaryota</taxon>
        <taxon>Metazoa</taxon>
        <taxon>Ecdysozoa</taxon>
        <taxon>Nematoda</taxon>
        <taxon>Chromadorea</taxon>
        <taxon>Rhabditida</taxon>
        <taxon>Tylenchina</taxon>
        <taxon>Tylenchomorpha</taxon>
        <taxon>Sphaerularioidea</taxon>
        <taxon>Anguinidae</taxon>
        <taxon>Anguininae</taxon>
        <taxon>Ditylenchus</taxon>
    </lineage>
</organism>
<feature type="signal peptide" evidence="1">
    <location>
        <begin position="1"/>
        <end position="25"/>
    </location>
</feature>
<dbReference type="AlphaFoldDB" id="A0AAD4QUE3"/>
<feature type="chain" id="PRO_5042021841" evidence="1">
    <location>
        <begin position="26"/>
        <end position="178"/>
    </location>
</feature>
<keyword evidence="1" id="KW-0732">Signal</keyword>
<proteinExistence type="predicted"/>
<dbReference type="Proteomes" id="UP001201812">
    <property type="component" value="Unassembled WGS sequence"/>
</dbReference>
<sequence length="178" mass="19582">MPIDPRFFLATTALTVLYCPLLASGDLNVTDSEFEKIEAEFCSLLKTTVCCGKSKSESMQTFCLDPRLKVHCLPPYLEEVQKYLDTQPIAAGGLNVTDSEFEKISGQVGKIANGKTVCCGKSESESIRAFCDDPRLPRPFCPPPGMGLGNFATLFVNLDAVETIFKRKKNIETNVETK</sequence>
<keyword evidence="3" id="KW-1185">Reference proteome</keyword>
<accession>A0AAD4QUE3</accession>
<evidence type="ECO:0000313" key="3">
    <source>
        <dbReference type="Proteomes" id="UP001201812"/>
    </source>
</evidence>